<keyword evidence="1" id="KW-0732">Signal</keyword>
<keyword evidence="3" id="KW-1185">Reference proteome</keyword>
<dbReference type="OrthoDB" id="3559798at2759"/>
<evidence type="ECO:0000313" key="3">
    <source>
        <dbReference type="Proteomes" id="UP000235786"/>
    </source>
</evidence>
<reference evidence="2 3" key="1">
    <citation type="submission" date="2016-04" db="EMBL/GenBank/DDBJ databases">
        <title>A degradative enzymes factory behind the ericoid mycorrhizal symbiosis.</title>
        <authorList>
            <consortium name="DOE Joint Genome Institute"/>
            <person name="Martino E."/>
            <person name="Morin E."/>
            <person name="Grelet G."/>
            <person name="Kuo A."/>
            <person name="Kohler A."/>
            <person name="Daghino S."/>
            <person name="Barry K."/>
            <person name="Choi C."/>
            <person name="Cichocki N."/>
            <person name="Clum A."/>
            <person name="Copeland A."/>
            <person name="Hainaut M."/>
            <person name="Haridas S."/>
            <person name="Labutti K."/>
            <person name="Lindquist E."/>
            <person name="Lipzen A."/>
            <person name="Khouja H.-R."/>
            <person name="Murat C."/>
            <person name="Ohm R."/>
            <person name="Olson A."/>
            <person name="Spatafora J."/>
            <person name="Veneault-Fourrey C."/>
            <person name="Henrissat B."/>
            <person name="Grigoriev I."/>
            <person name="Martin F."/>
            <person name="Perotto S."/>
        </authorList>
    </citation>
    <scope>NUCLEOTIDE SEQUENCE [LARGE SCALE GENOMIC DNA]</scope>
    <source>
        <strain evidence="2 3">F</strain>
    </source>
</reference>
<evidence type="ECO:0000313" key="2">
    <source>
        <dbReference type="EMBL" id="PMD30156.1"/>
    </source>
</evidence>
<name>A0A2J6QV69_HYAVF</name>
<dbReference type="Proteomes" id="UP000235786">
    <property type="component" value="Unassembled WGS sequence"/>
</dbReference>
<dbReference type="EMBL" id="KZ613969">
    <property type="protein sequence ID" value="PMD30156.1"/>
    <property type="molecule type" value="Genomic_DNA"/>
</dbReference>
<evidence type="ECO:0000256" key="1">
    <source>
        <dbReference type="SAM" id="SignalP"/>
    </source>
</evidence>
<evidence type="ECO:0008006" key="4">
    <source>
        <dbReference type="Google" id="ProtNLM"/>
    </source>
</evidence>
<proteinExistence type="predicted"/>
<dbReference type="AlphaFoldDB" id="A0A2J6QV69"/>
<feature type="chain" id="PRO_5014440801" description="Extracellular membrane protein CFEM domain-containing protein" evidence="1">
    <location>
        <begin position="18"/>
        <end position="223"/>
    </location>
</feature>
<accession>A0A2J6QV69</accession>
<feature type="signal peptide" evidence="1">
    <location>
        <begin position="1"/>
        <end position="17"/>
    </location>
</feature>
<sequence length="223" mass="22248">MPSLALFTLLAAICVSAADIHNAAVALKPRYPYAGGGWGLMTSTNECPAGTYEIDQGGGDQHCCPIGMFTGSSLDCCIDDADCTAALLAIPFCADSTWALWNSTTANVLFCCLGDEIGLQDVSCVNDATEVASTVSAESLGKPTPVGAAAKQFSASSSTTSGAAITSLTAAATYTATTTSGGAGATTTVHKNDAGSLTPLGVNVFGSSLLGLGVGCVPKSRKS</sequence>
<protein>
    <recommendedName>
        <fullName evidence="4">Extracellular membrane protein CFEM domain-containing protein</fullName>
    </recommendedName>
</protein>
<organism evidence="2 3">
    <name type="scientific">Hyaloscypha variabilis (strain UAMH 11265 / GT02V1 / F)</name>
    <name type="common">Meliniomyces variabilis</name>
    <dbReference type="NCBI Taxonomy" id="1149755"/>
    <lineage>
        <taxon>Eukaryota</taxon>
        <taxon>Fungi</taxon>
        <taxon>Dikarya</taxon>
        <taxon>Ascomycota</taxon>
        <taxon>Pezizomycotina</taxon>
        <taxon>Leotiomycetes</taxon>
        <taxon>Helotiales</taxon>
        <taxon>Hyaloscyphaceae</taxon>
        <taxon>Hyaloscypha</taxon>
        <taxon>Hyaloscypha variabilis</taxon>
    </lineage>
</organism>
<gene>
    <name evidence="2" type="ORF">L207DRAFT_592917</name>
</gene>